<dbReference type="Proteomes" id="UP000295117">
    <property type="component" value="Unassembled WGS sequence"/>
</dbReference>
<evidence type="ECO:0000256" key="6">
    <source>
        <dbReference type="ARBA" id="ARBA00022857"/>
    </source>
</evidence>
<dbReference type="InterPro" id="IPR017438">
    <property type="entry name" value="ATP-NAD_kinase_N"/>
</dbReference>
<gene>
    <name evidence="10" type="primary">ppnK</name>
    <name evidence="9" type="synonym">nadK</name>
    <name evidence="10" type="ORF">DE4585_03823</name>
</gene>
<keyword evidence="4 9" id="KW-0418">Kinase</keyword>
<dbReference type="Pfam" id="PF01513">
    <property type="entry name" value="NAD_kinase"/>
    <property type="match status" value="1"/>
</dbReference>
<dbReference type="GO" id="GO:0006741">
    <property type="term" value="P:NADP+ biosynthetic process"/>
    <property type="evidence" value="ECO:0007669"/>
    <property type="project" value="UniProtKB-UniRule"/>
</dbReference>
<dbReference type="PANTHER" id="PTHR20275:SF0">
    <property type="entry name" value="NAD KINASE"/>
    <property type="match status" value="1"/>
</dbReference>
<evidence type="ECO:0000256" key="5">
    <source>
        <dbReference type="ARBA" id="ARBA00022840"/>
    </source>
</evidence>
<dbReference type="Gene3D" id="2.60.200.30">
    <property type="entry name" value="Probable inorganic polyphosphate/atp-NAD kinase, domain 2"/>
    <property type="match status" value="1"/>
</dbReference>
<evidence type="ECO:0000256" key="7">
    <source>
        <dbReference type="ARBA" id="ARBA00023027"/>
    </source>
</evidence>
<evidence type="ECO:0000313" key="11">
    <source>
        <dbReference type="Proteomes" id="UP000295117"/>
    </source>
</evidence>
<comment type="cofactor">
    <cofactor evidence="9">
        <name>a divalent metal cation</name>
        <dbReference type="ChEBI" id="CHEBI:60240"/>
    </cofactor>
</comment>
<evidence type="ECO:0000256" key="1">
    <source>
        <dbReference type="ARBA" id="ARBA00022490"/>
    </source>
</evidence>
<dbReference type="Pfam" id="PF20143">
    <property type="entry name" value="NAD_kinase_C"/>
    <property type="match status" value="1"/>
</dbReference>
<keyword evidence="1 9" id="KW-0963">Cytoplasm</keyword>
<proteinExistence type="inferred from homology"/>
<feature type="binding site" evidence="9">
    <location>
        <begin position="210"/>
        <end position="215"/>
    </location>
    <ligand>
        <name>NAD(+)</name>
        <dbReference type="ChEBI" id="CHEBI:57540"/>
    </ligand>
</feature>
<keyword evidence="5 9" id="KW-0067">ATP-binding</keyword>
<dbReference type="GO" id="GO:0005737">
    <property type="term" value="C:cytoplasm"/>
    <property type="evidence" value="ECO:0007669"/>
    <property type="project" value="UniProtKB-SubCell"/>
</dbReference>
<keyword evidence="3 9" id="KW-0547">Nucleotide-binding</keyword>
<evidence type="ECO:0000256" key="9">
    <source>
        <dbReference type="HAMAP-Rule" id="MF_00361"/>
    </source>
</evidence>
<comment type="subcellular location">
    <subcellularLocation>
        <location evidence="9">Cytoplasm</location>
    </subcellularLocation>
</comment>
<dbReference type="GO" id="GO:0003951">
    <property type="term" value="F:NAD+ kinase activity"/>
    <property type="evidence" value="ECO:0007669"/>
    <property type="project" value="UniProtKB-UniRule"/>
</dbReference>
<comment type="similarity">
    <text evidence="9">Belongs to the NAD kinase family.</text>
</comment>
<dbReference type="RefSeq" id="WP_191989112.1">
    <property type="nucleotide sequence ID" value="NZ_PECH01000008.1"/>
</dbReference>
<protein>
    <recommendedName>
        <fullName evidence="9">NAD kinase</fullName>
        <ecNumber evidence="9">2.7.1.23</ecNumber>
    </recommendedName>
    <alternativeName>
        <fullName evidence="9">ATP-dependent NAD kinase</fullName>
    </alternativeName>
</protein>
<dbReference type="GO" id="GO:0005524">
    <property type="term" value="F:ATP binding"/>
    <property type="evidence" value="ECO:0007669"/>
    <property type="project" value="UniProtKB-KW"/>
</dbReference>
<comment type="catalytic activity">
    <reaction evidence="8 9">
        <text>NAD(+) + ATP = ADP + NADP(+) + H(+)</text>
        <dbReference type="Rhea" id="RHEA:18629"/>
        <dbReference type="ChEBI" id="CHEBI:15378"/>
        <dbReference type="ChEBI" id="CHEBI:30616"/>
        <dbReference type="ChEBI" id="CHEBI:57540"/>
        <dbReference type="ChEBI" id="CHEBI:58349"/>
        <dbReference type="ChEBI" id="CHEBI:456216"/>
        <dbReference type="EC" id="2.7.1.23"/>
    </reaction>
</comment>
<sequence length="317" mass="33827">MTRSGEEDQTQVTERKILLVAHTGREEVTETARRVAKTLGENGITLRVLSAEAIDRGPAHLDATEFRSLGVGVEVVDADQDAATGCELVLVLGGDGTFLRAADLARSATAPVLGVNLGRIGFLAEVEAEAIDAVLTHVVEGTYRVETRMTLDILVRIGGEVVERGWALNEVSIEKGPRLGVLGVVLEVDARPVSAFGCDGVLVSTPTGSTAYAFSAGGPVVWPDLDAILVVPNNAHALFARPMVTSPASTVAVEIEADGHDALLFCDGRREIRVPPGGRVEVVRGHQPVLWARLDSKPFADRVVRKFHLPVKGWRGR</sequence>
<dbReference type="InterPro" id="IPR016064">
    <property type="entry name" value="NAD/diacylglycerol_kinase_sf"/>
</dbReference>
<evidence type="ECO:0000256" key="4">
    <source>
        <dbReference type="ARBA" id="ARBA00022777"/>
    </source>
</evidence>
<organism evidence="10 11">
    <name type="scientific">Mycobacteroides salmoniphilum</name>
    <dbReference type="NCBI Taxonomy" id="404941"/>
    <lineage>
        <taxon>Bacteria</taxon>
        <taxon>Bacillati</taxon>
        <taxon>Actinomycetota</taxon>
        <taxon>Actinomycetes</taxon>
        <taxon>Mycobacteriales</taxon>
        <taxon>Mycobacteriaceae</taxon>
        <taxon>Mycobacteroides</taxon>
    </lineage>
</organism>
<dbReference type="NCBIfam" id="NF002892">
    <property type="entry name" value="PRK03372.1"/>
    <property type="match status" value="1"/>
</dbReference>
<dbReference type="FunFam" id="2.60.200.30:FF:000007">
    <property type="entry name" value="NAD kinase"/>
    <property type="match status" value="1"/>
</dbReference>
<accession>A0A4R8S2P9</accession>
<dbReference type="InterPro" id="IPR017437">
    <property type="entry name" value="ATP-NAD_kinase_PpnK-typ_C"/>
</dbReference>
<dbReference type="InterPro" id="IPR002504">
    <property type="entry name" value="NADK"/>
</dbReference>
<feature type="binding site" evidence="9">
    <location>
        <position position="100"/>
    </location>
    <ligand>
        <name>NAD(+)</name>
        <dbReference type="ChEBI" id="CHEBI:57540"/>
    </ligand>
</feature>
<name>A0A4R8S2P9_9MYCO</name>
<dbReference type="AlphaFoldDB" id="A0A4R8S2P9"/>
<feature type="binding site" evidence="9">
    <location>
        <begin position="169"/>
        <end position="170"/>
    </location>
    <ligand>
        <name>NAD(+)</name>
        <dbReference type="ChEBI" id="CHEBI:57540"/>
    </ligand>
</feature>
<evidence type="ECO:0000256" key="8">
    <source>
        <dbReference type="ARBA" id="ARBA00047925"/>
    </source>
</evidence>
<dbReference type="EC" id="2.7.1.23" evidence="9"/>
<feature type="binding site" evidence="9">
    <location>
        <position position="199"/>
    </location>
    <ligand>
        <name>NAD(+)</name>
        <dbReference type="ChEBI" id="CHEBI:57540"/>
    </ligand>
</feature>
<dbReference type="EMBL" id="PECH01000008">
    <property type="protein sequence ID" value="TDZ80073.1"/>
    <property type="molecule type" value="Genomic_DNA"/>
</dbReference>
<evidence type="ECO:0000313" key="10">
    <source>
        <dbReference type="EMBL" id="TDZ80073.1"/>
    </source>
</evidence>
<dbReference type="Gene3D" id="3.40.50.10330">
    <property type="entry name" value="Probable inorganic polyphosphate/atp-NAD kinase, domain 1"/>
    <property type="match status" value="1"/>
</dbReference>
<evidence type="ECO:0000256" key="3">
    <source>
        <dbReference type="ARBA" id="ARBA00022741"/>
    </source>
</evidence>
<comment type="caution">
    <text evidence="9">Lacks conserved residue(s) required for the propagation of feature annotation.</text>
</comment>
<dbReference type="GO" id="GO:0046872">
    <property type="term" value="F:metal ion binding"/>
    <property type="evidence" value="ECO:0007669"/>
    <property type="project" value="UniProtKB-UniRule"/>
</dbReference>
<evidence type="ECO:0000256" key="2">
    <source>
        <dbReference type="ARBA" id="ARBA00022679"/>
    </source>
</evidence>
<feature type="binding site" evidence="9">
    <location>
        <begin position="95"/>
        <end position="96"/>
    </location>
    <ligand>
        <name>NAD(+)</name>
        <dbReference type="ChEBI" id="CHEBI:57540"/>
    </ligand>
</feature>
<keyword evidence="2 9" id="KW-0808">Transferase</keyword>
<keyword evidence="6 9" id="KW-0521">NADP</keyword>
<dbReference type="PANTHER" id="PTHR20275">
    <property type="entry name" value="NAD KINASE"/>
    <property type="match status" value="1"/>
</dbReference>
<keyword evidence="7 9" id="KW-0520">NAD</keyword>
<comment type="function">
    <text evidence="9">Involved in the regulation of the intracellular balance of NAD and NADP, and is a key enzyme in the biosynthesis of NADP. Catalyzes specifically the phosphorylation on 2'-hydroxyl of the adenosine moiety of NAD to yield NADP.</text>
</comment>
<dbReference type="SUPFAM" id="SSF111331">
    <property type="entry name" value="NAD kinase/diacylglycerol kinase-like"/>
    <property type="match status" value="1"/>
</dbReference>
<reference evidence="10 11" key="1">
    <citation type="journal article" date="2019" name="Sci. Rep.">
        <title>Extended insight into the Mycobacterium chelonae-abscessus complex through whole genome sequencing of Mycobacterium salmoniphilum outbreak and Mycobacterium salmoniphilum-like strains.</title>
        <authorList>
            <person name="Behra P.R.K."/>
            <person name="Das S."/>
            <person name="Pettersson B.M.F."/>
            <person name="Shirreff L."/>
            <person name="DuCote T."/>
            <person name="Jacobsson K.G."/>
            <person name="Ennis D.G."/>
            <person name="Kirsebom L.A."/>
        </authorList>
    </citation>
    <scope>NUCLEOTIDE SEQUENCE [LARGE SCALE GENOMIC DNA]</scope>
    <source>
        <strain evidence="10 11">DE 4585</strain>
    </source>
</reference>
<feature type="active site" description="Proton acceptor" evidence="9">
    <location>
        <position position="95"/>
    </location>
</feature>
<comment type="caution">
    <text evidence="10">The sequence shown here is derived from an EMBL/GenBank/DDBJ whole genome shotgun (WGS) entry which is preliminary data.</text>
</comment>
<dbReference type="HAMAP" id="MF_00361">
    <property type="entry name" value="NAD_kinase"/>
    <property type="match status" value="1"/>
</dbReference>
<dbReference type="GO" id="GO:0051287">
    <property type="term" value="F:NAD binding"/>
    <property type="evidence" value="ECO:0007669"/>
    <property type="project" value="UniProtKB-ARBA"/>
</dbReference>
<dbReference type="GO" id="GO:0019674">
    <property type="term" value="P:NAD+ metabolic process"/>
    <property type="evidence" value="ECO:0007669"/>
    <property type="project" value="InterPro"/>
</dbReference>